<keyword evidence="3" id="KW-0813">Transport</keyword>
<dbReference type="SUPFAM" id="SSF81324">
    <property type="entry name" value="Voltage-gated potassium channels"/>
    <property type="match status" value="1"/>
</dbReference>
<accession>A0AB39YGU7</accession>
<evidence type="ECO:0000259" key="2">
    <source>
        <dbReference type="Pfam" id="PF07885"/>
    </source>
</evidence>
<keyword evidence="1" id="KW-0812">Transmembrane</keyword>
<feature type="transmembrane region" description="Helical" evidence="1">
    <location>
        <begin position="76"/>
        <end position="97"/>
    </location>
</feature>
<feature type="transmembrane region" description="Helical" evidence="1">
    <location>
        <begin position="109"/>
        <end position="131"/>
    </location>
</feature>
<dbReference type="Gene3D" id="1.10.287.70">
    <property type="match status" value="1"/>
</dbReference>
<dbReference type="Pfam" id="PF07885">
    <property type="entry name" value="Ion_trans_2"/>
    <property type="match status" value="1"/>
</dbReference>
<feature type="transmembrane region" description="Helical" evidence="1">
    <location>
        <begin position="176"/>
        <end position="197"/>
    </location>
</feature>
<keyword evidence="3" id="KW-0407">Ion channel</keyword>
<dbReference type="RefSeq" id="WP_369780166.1">
    <property type="nucleotide sequence ID" value="NZ_CP165727.1"/>
</dbReference>
<dbReference type="GO" id="GO:0034220">
    <property type="term" value="P:monoatomic ion transmembrane transport"/>
    <property type="evidence" value="ECO:0007669"/>
    <property type="project" value="UniProtKB-KW"/>
</dbReference>
<dbReference type="InterPro" id="IPR013099">
    <property type="entry name" value="K_chnl_dom"/>
</dbReference>
<dbReference type="EMBL" id="CP165727">
    <property type="protein sequence ID" value="XDV68679.1"/>
    <property type="molecule type" value="Genomic_DNA"/>
</dbReference>
<name>A0AB39YGU7_9ACTN</name>
<organism evidence="3">
    <name type="scientific">Streptomyces sp. R33</name>
    <dbReference type="NCBI Taxonomy" id="3238629"/>
    <lineage>
        <taxon>Bacteria</taxon>
        <taxon>Bacillati</taxon>
        <taxon>Actinomycetota</taxon>
        <taxon>Actinomycetes</taxon>
        <taxon>Kitasatosporales</taxon>
        <taxon>Streptomycetaceae</taxon>
        <taxon>Streptomyces</taxon>
    </lineage>
</organism>
<protein>
    <submittedName>
        <fullName evidence="3">Potassium channel family protein</fullName>
    </submittedName>
</protein>
<sequence>MPATPWCACCAATGSPERLAAEQAQRSTQAISGAIGEEPLNRTSGRRQALFASLRALVTAGALVASYYLLPLGSAFTAGPVLALVGGIAVLALLLAWQIRRITLSPWPGLRAMEALAVTVPLVVLLFATTYWLMERSVSGSFSEELSRTDALYFSMTVFSTVGFGDITARSQTARLLTTGQMTVNFLLVGVAARLLLNAVQEGRRQRDRSAAGGDDAPPAAR</sequence>
<keyword evidence="3" id="KW-0406">Ion transport</keyword>
<proteinExistence type="predicted"/>
<feature type="domain" description="Potassium channel" evidence="2">
    <location>
        <begin position="122"/>
        <end position="201"/>
    </location>
</feature>
<evidence type="ECO:0000313" key="3">
    <source>
        <dbReference type="EMBL" id="XDV68679.1"/>
    </source>
</evidence>
<keyword evidence="1" id="KW-1133">Transmembrane helix</keyword>
<feature type="transmembrane region" description="Helical" evidence="1">
    <location>
        <begin position="49"/>
        <end position="70"/>
    </location>
</feature>
<gene>
    <name evidence="3" type="ORF">AB5J51_40340</name>
</gene>
<reference evidence="3" key="1">
    <citation type="submission" date="2024-08" db="EMBL/GenBank/DDBJ databases">
        <authorList>
            <person name="Yu S.T."/>
        </authorList>
    </citation>
    <scope>NUCLEOTIDE SEQUENCE</scope>
    <source>
        <strain evidence="3">R33</strain>
    </source>
</reference>
<dbReference type="AlphaFoldDB" id="A0AB39YGU7"/>
<keyword evidence="1" id="KW-0472">Membrane</keyword>
<evidence type="ECO:0000256" key="1">
    <source>
        <dbReference type="SAM" id="Phobius"/>
    </source>
</evidence>